<feature type="compositionally biased region" description="Basic and acidic residues" evidence="1">
    <location>
        <begin position="439"/>
        <end position="448"/>
    </location>
</feature>
<dbReference type="RefSeq" id="XP_022662718.1">
    <property type="nucleotide sequence ID" value="XM_022806983.1"/>
</dbReference>
<protein>
    <submittedName>
        <fullName evidence="2">Uncharacterized protein</fullName>
    </submittedName>
</protein>
<feature type="region of interest" description="Disordered" evidence="1">
    <location>
        <begin position="235"/>
        <end position="448"/>
    </location>
</feature>
<dbReference type="RefSeq" id="XP_022662719.1">
    <property type="nucleotide sequence ID" value="XM_022806984.1"/>
</dbReference>
<feature type="compositionally biased region" description="Basic and acidic residues" evidence="1">
    <location>
        <begin position="387"/>
        <end position="401"/>
    </location>
</feature>
<dbReference type="RefSeq" id="XP_022662717.1">
    <property type="nucleotide sequence ID" value="XM_022806982.1"/>
</dbReference>
<feature type="compositionally biased region" description="Polar residues" evidence="1">
    <location>
        <begin position="402"/>
        <end position="416"/>
    </location>
</feature>
<keyword evidence="3" id="KW-1185">Reference proteome</keyword>
<feature type="compositionally biased region" description="Polar residues" evidence="1">
    <location>
        <begin position="332"/>
        <end position="341"/>
    </location>
</feature>
<evidence type="ECO:0000313" key="3">
    <source>
        <dbReference type="Proteomes" id="UP000594260"/>
    </source>
</evidence>
<proteinExistence type="predicted"/>
<feature type="region of interest" description="Disordered" evidence="1">
    <location>
        <begin position="1"/>
        <end position="96"/>
    </location>
</feature>
<evidence type="ECO:0000313" key="2">
    <source>
        <dbReference type="EnsemblMetazoa" id="XP_022662718"/>
    </source>
</evidence>
<sequence>MKPAAAFSSQNSVDKGNSALPKQAVKENPNCNNESAEGEIKGAGQASIQTSSVCTDPPAPAAEAEFNGGLPADSAQLGETSTAREPRRTRKNGLSQGLREKVKSKYLPKTANLMVRYNKLGSQFADFSNNVAFLTRCANMMMVPKSHRVYNDHVRNTRAVVRLLDQCSYRVMIADLEHNRRRKYQVMKNRERIEIRLKDIMSPEDFEEVRKICDENREVHFTEVKERQRKEYQDLLDEYKTHETKKTRRRNNSHRTEGESSVSPNPAAEHRDQRDEAHGAAGGSYQNKNEKPNGKEVSDTGGSAEIKIASNNESVSKNSKNDDKSRHDSELPSASQKNVGTGSLALARAPKDKTEKDDKSNSKKASNKSSNIEVKAVFSNEGLAKYSKGESSTKNDGKSLNDSDLSSTLQKKSGTDVQEFAEASKEKAKETSASVKPKTNTDESSKGK</sequence>
<feature type="compositionally biased region" description="Basic and acidic residues" evidence="1">
    <location>
        <begin position="288"/>
        <end position="298"/>
    </location>
</feature>
<accession>A0A7M7K7C1</accession>
<dbReference type="OrthoDB" id="6504867at2759"/>
<evidence type="ECO:0000256" key="1">
    <source>
        <dbReference type="SAM" id="MobiDB-lite"/>
    </source>
</evidence>
<name>A0A7M7K7C1_VARDE</name>
<dbReference type="EnsemblMetazoa" id="XM_022806984">
    <property type="protein sequence ID" value="XP_022662719"/>
    <property type="gene ID" value="LOC111250954"/>
</dbReference>
<feature type="compositionally biased region" description="Basic and acidic residues" evidence="1">
    <location>
        <begin position="349"/>
        <end position="361"/>
    </location>
</feature>
<dbReference type="KEGG" id="vde:111250954"/>
<dbReference type="InParanoid" id="A0A7M7K7C1"/>
<feature type="compositionally biased region" description="Basic and acidic residues" evidence="1">
    <location>
        <begin position="235"/>
        <end position="244"/>
    </location>
</feature>
<feature type="compositionally biased region" description="Basic and acidic residues" evidence="1">
    <location>
        <begin position="268"/>
        <end position="278"/>
    </location>
</feature>
<reference evidence="2" key="1">
    <citation type="submission" date="2021-01" db="UniProtKB">
        <authorList>
            <consortium name="EnsemblMetazoa"/>
        </authorList>
    </citation>
    <scope>IDENTIFICATION</scope>
</reference>
<feature type="compositionally biased region" description="Basic and acidic residues" evidence="1">
    <location>
        <begin position="319"/>
        <end position="330"/>
    </location>
</feature>
<organism evidence="2 3">
    <name type="scientific">Varroa destructor</name>
    <name type="common">Honeybee mite</name>
    <dbReference type="NCBI Taxonomy" id="109461"/>
    <lineage>
        <taxon>Eukaryota</taxon>
        <taxon>Metazoa</taxon>
        <taxon>Ecdysozoa</taxon>
        <taxon>Arthropoda</taxon>
        <taxon>Chelicerata</taxon>
        <taxon>Arachnida</taxon>
        <taxon>Acari</taxon>
        <taxon>Parasitiformes</taxon>
        <taxon>Mesostigmata</taxon>
        <taxon>Gamasina</taxon>
        <taxon>Dermanyssoidea</taxon>
        <taxon>Varroidae</taxon>
        <taxon>Varroa</taxon>
    </lineage>
</organism>
<dbReference type="AlphaFoldDB" id="A0A7M7K7C1"/>
<dbReference type="EnsemblMetazoa" id="XM_022806983">
    <property type="protein sequence ID" value="XP_022662718"/>
    <property type="gene ID" value="LOC111250954"/>
</dbReference>
<dbReference type="GeneID" id="111250954"/>
<dbReference type="EnsemblMetazoa" id="XM_022806982">
    <property type="protein sequence ID" value="XP_022662717"/>
    <property type="gene ID" value="LOC111250954"/>
</dbReference>
<dbReference type="Proteomes" id="UP000594260">
    <property type="component" value="Unplaced"/>
</dbReference>